<dbReference type="EMBL" id="GL377578">
    <property type="protein sequence ID" value="EFJ28834.1"/>
    <property type="molecule type" value="Genomic_DNA"/>
</dbReference>
<dbReference type="KEGG" id="smo:SELMODRAFT_410611"/>
<dbReference type="Proteomes" id="UP000001514">
    <property type="component" value="Unassembled WGS sequence"/>
</dbReference>
<accession>D8RFA4</accession>
<organism evidence="2">
    <name type="scientific">Selaginella moellendorffii</name>
    <name type="common">Spikemoss</name>
    <dbReference type="NCBI Taxonomy" id="88036"/>
    <lineage>
        <taxon>Eukaryota</taxon>
        <taxon>Viridiplantae</taxon>
        <taxon>Streptophyta</taxon>
        <taxon>Embryophyta</taxon>
        <taxon>Tracheophyta</taxon>
        <taxon>Lycopodiopsida</taxon>
        <taxon>Selaginellales</taxon>
        <taxon>Selaginellaceae</taxon>
        <taxon>Selaginella</taxon>
    </lineage>
</organism>
<dbReference type="eggNOG" id="ENOG502SBPZ">
    <property type="taxonomic scope" value="Eukaryota"/>
</dbReference>
<evidence type="ECO:0000313" key="2">
    <source>
        <dbReference type="Proteomes" id="UP000001514"/>
    </source>
</evidence>
<dbReference type="HOGENOM" id="CLU_883962_0_0_1"/>
<dbReference type="Gramene" id="EFJ28834">
    <property type="protein sequence ID" value="EFJ28834"/>
    <property type="gene ID" value="SELMODRAFT_410611"/>
</dbReference>
<proteinExistence type="predicted"/>
<evidence type="ECO:0000313" key="1">
    <source>
        <dbReference type="EMBL" id="EFJ28834.1"/>
    </source>
</evidence>
<name>D8RFA4_SELML</name>
<keyword evidence="2" id="KW-1185">Reference proteome</keyword>
<dbReference type="AlphaFoldDB" id="D8RFA4"/>
<gene>
    <name evidence="1" type="ORF">SELMODRAFT_410611</name>
</gene>
<protein>
    <recommendedName>
        <fullName evidence="3">Reverse transcriptase domain-containing protein</fullName>
    </recommendedName>
</protein>
<sequence>MAVIEKGLNHITPKPLQTAKIIAEICEAWDQIAGVIPDVYICNWPSNEVAVKQHINYQVRIALQNCQITPTVGVMTTPKAQWQLEWVHKHLYISGADKVANTPTFFFIMLAHREALVRMNSEDFSLAVSNNNVSKAPEKVVKQLLGNPLLQELSPQQLDLPYLMGIYIVHKNKMCWLTNADGSFVHQNHFQKDLFLIQKKNNNLEAEWKPLHHSSVKATRMDPTKVIELNNFINRNTYVRLGNRVWRQVRGIPMGFSCSPLWCKLYLFYFKYNFLTQLACLGQYDLLCLFEHISKYMDDLVSMNNLMILHFFDPD</sequence>
<dbReference type="InParanoid" id="D8RFA4"/>
<evidence type="ECO:0008006" key="3">
    <source>
        <dbReference type="Google" id="ProtNLM"/>
    </source>
</evidence>
<reference evidence="1 2" key="1">
    <citation type="journal article" date="2011" name="Science">
        <title>The Selaginella genome identifies genetic changes associated with the evolution of vascular plants.</title>
        <authorList>
            <person name="Banks J.A."/>
            <person name="Nishiyama T."/>
            <person name="Hasebe M."/>
            <person name="Bowman J.L."/>
            <person name="Gribskov M."/>
            <person name="dePamphilis C."/>
            <person name="Albert V.A."/>
            <person name="Aono N."/>
            <person name="Aoyama T."/>
            <person name="Ambrose B.A."/>
            <person name="Ashton N.W."/>
            <person name="Axtell M.J."/>
            <person name="Barker E."/>
            <person name="Barker M.S."/>
            <person name="Bennetzen J.L."/>
            <person name="Bonawitz N.D."/>
            <person name="Chapple C."/>
            <person name="Cheng C."/>
            <person name="Correa L.G."/>
            <person name="Dacre M."/>
            <person name="DeBarry J."/>
            <person name="Dreyer I."/>
            <person name="Elias M."/>
            <person name="Engstrom E.M."/>
            <person name="Estelle M."/>
            <person name="Feng L."/>
            <person name="Finet C."/>
            <person name="Floyd S.K."/>
            <person name="Frommer W.B."/>
            <person name="Fujita T."/>
            <person name="Gramzow L."/>
            <person name="Gutensohn M."/>
            <person name="Harholt J."/>
            <person name="Hattori M."/>
            <person name="Heyl A."/>
            <person name="Hirai T."/>
            <person name="Hiwatashi Y."/>
            <person name="Ishikawa M."/>
            <person name="Iwata M."/>
            <person name="Karol K.G."/>
            <person name="Koehler B."/>
            <person name="Kolukisaoglu U."/>
            <person name="Kubo M."/>
            <person name="Kurata T."/>
            <person name="Lalonde S."/>
            <person name="Li K."/>
            <person name="Li Y."/>
            <person name="Litt A."/>
            <person name="Lyons E."/>
            <person name="Manning G."/>
            <person name="Maruyama T."/>
            <person name="Michael T.P."/>
            <person name="Mikami K."/>
            <person name="Miyazaki S."/>
            <person name="Morinaga S."/>
            <person name="Murata T."/>
            <person name="Mueller-Roeber B."/>
            <person name="Nelson D.R."/>
            <person name="Obara M."/>
            <person name="Oguri Y."/>
            <person name="Olmstead R.G."/>
            <person name="Onodera N."/>
            <person name="Petersen B.L."/>
            <person name="Pils B."/>
            <person name="Prigge M."/>
            <person name="Rensing S.A."/>
            <person name="Riano-Pachon D.M."/>
            <person name="Roberts A.W."/>
            <person name="Sato Y."/>
            <person name="Scheller H.V."/>
            <person name="Schulz B."/>
            <person name="Schulz C."/>
            <person name="Shakirov E.V."/>
            <person name="Shibagaki N."/>
            <person name="Shinohara N."/>
            <person name="Shippen D.E."/>
            <person name="Soerensen I."/>
            <person name="Sotooka R."/>
            <person name="Sugimoto N."/>
            <person name="Sugita M."/>
            <person name="Sumikawa N."/>
            <person name="Tanurdzic M."/>
            <person name="Theissen G."/>
            <person name="Ulvskov P."/>
            <person name="Wakazuki S."/>
            <person name="Weng J.K."/>
            <person name="Willats W.W."/>
            <person name="Wipf D."/>
            <person name="Wolf P.G."/>
            <person name="Yang L."/>
            <person name="Zimmer A.D."/>
            <person name="Zhu Q."/>
            <person name="Mitros T."/>
            <person name="Hellsten U."/>
            <person name="Loque D."/>
            <person name="Otillar R."/>
            <person name="Salamov A."/>
            <person name="Schmutz J."/>
            <person name="Shapiro H."/>
            <person name="Lindquist E."/>
            <person name="Lucas S."/>
            <person name="Rokhsar D."/>
            <person name="Grigoriev I.V."/>
        </authorList>
    </citation>
    <scope>NUCLEOTIDE SEQUENCE [LARGE SCALE GENOMIC DNA]</scope>
</reference>